<dbReference type="InterPro" id="IPR035979">
    <property type="entry name" value="RBD_domain_sf"/>
</dbReference>
<dbReference type="SMART" id="SM00360">
    <property type="entry name" value="RRM"/>
    <property type="match status" value="3"/>
</dbReference>
<dbReference type="Proteomes" id="UP000285060">
    <property type="component" value="Unassembled WGS sequence"/>
</dbReference>
<gene>
    <name evidence="5" type="ORF">DYB32_006887</name>
</gene>
<feature type="region of interest" description="Disordered" evidence="3">
    <location>
        <begin position="355"/>
        <end position="405"/>
    </location>
</feature>
<comment type="caution">
    <text evidence="5">The sequence shown here is derived from an EMBL/GenBank/DDBJ whole genome shotgun (WGS) entry which is preliminary data.</text>
</comment>
<evidence type="ECO:0000256" key="3">
    <source>
        <dbReference type="SAM" id="MobiDB-lite"/>
    </source>
</evidence>
<accession>A0A418AYC9</accession>
<dbReference type="SUPFAM" id="SSF54928">
    <property type="entry name" value="RNA-binding domain, RBD"/>
    <property type="match status" value="3"/>
</dbReference>
<dbReference type="Gene3D" id="3.30.70.330">
    <property type="match status" value="3"/>
</dbReference>
<dbReference type="InterPro" id="IPR000504">
    <property type="entry name" value="RRM_dom"/>
</dbReference>
<feature type="compositionally biased region" description="Basic and acidic residues" evidence="3">
    <location>
        <begin position="355"/>
        <end position="367"/>
    </location>
</feature>
<feature type="domain" description="RRM" evidence="4">
    <location>
        <begin position="97"/>
        <end position="173"/>
    </location>
</feature>
<evidence type="ECO:0000256" key="1">
    <source>
        <dbReference type="ARBA" id="ARBA00022884"/>
    </source>
</evidence>
<dbReference type="PANTHER" id="PTHR23236">
    <property type="entry name" value="EUKARYOTIC TRANSLATION INITIATION FACTOR 4B/4H"/>
    <property type="match status" value="1"/>
</dbReference>
<evidence type="ECO:0000259" key="4">
    <source>
        <dbReference type="PROSITE" id="PS50102"/>
    </source>
</evidence>
<keyword evidence="1 2" id="KW-0694">RNA-binding</keyword>
<feature type="domain" description="RRM" evidence="4">
    <location>
        <begin position="276"/>
        <end position="353"/>
    </location>
</feature>
<sequence>MDVYEMIEVSPSNQMQWWKATESKFHLPTMFRIATRLTRQAFPKATSAAVSALSANATMQSTSVAAAFAPRFVLPAAFSLPMTSMARFFSTGAEPVSTVWIGGLPFDTEESHIRDLFEKYGEITRISMTKRRDGRFQGTAFVEYTEPAEAQAALELDGEACGSRYMKVSFALPRVVKTTERPADCSAIRFSNVPFDLTEENIRSMFEHCGDISSVHFAKDRDTGRPLGYGFVEFVDPTSCDKALDVSGADAFGRRINVEYSLRAKRMPRHKPDGCKSVYVGNLSEDVNSGMLQDLFEECGEIERIHIAVDRETGEPRGFGYVNFAHTDAVDQAIKLSGVDVQGQNIRVAFVREREERRPSFHDDRRDRHDHHRASGERGYGGRAKRGGRDEGRNDRRRNYDNNDY</sequence>
<dbReference type="PROSITE" id="PS50102">
    <property type="entry name" value="RRM"/>
    <property type="match status" value="3"/>
</dbReference>
<dbReference type="Pfam" id="PF00076">
    <property type="entry name" value="RRM_1"/>
    <property type="match status" value="3"/>
</dbReference>
<reference evidence="5 6" key="1">
    <citation type="submission" date="2018-08" db="EMBL/GenBank/DDBJ databases">
        <title>Aphanomyces genome sequencing and annotation.</title>
        <authorList>
            <person name="Minardi D."/>
            <person name="Oidtmann B."/>
            <person name="Van Der Giezen M."/>
            <person name="Studholme D.J."/>
        </authorList>
    </citation>
    <scope>NUCLEOTIDE SEQUENCE [LARGE SCALE GENOMIC DNA]</scope>
    <source>
        <strain evidence="5 6">NJM0002</strain>
    </source>
</reference>
<organism evidence="5 6">
    <name type="scientific">Aphanomyces invadans</name>
    <dbReference type="NCBI Taxonomy" id="157072"/>
    <lineage>
        <taxon>Eukaryota</taxon>
        <taxon>Sar</taxon>
        <taxon>Stramenopiles</taxon>
        <taxon>Oomycota</taxon>
        <taxon>Saprolegniomycetes</taxon>
        <taxon>Saprolegniales</taxon>
        <taxon>Verrucalvaceae</taxon>
        <taxon>Aphanomyces</taxon>
    </lineage>
</organism>
<dbReference type="VEuPathDB" id="FungiDB:H310_09430"/>
<proteinExistence type="predicted"/>
<keyword evidence="6" id="KW-1185">Reference proteome</keyword>
<feature type="compositionally biased region" description="Basic and acidic residues" evidence="3">
    <location>
        <begin position="387"/>
        <end position="405"/>
    </location>
</feature>
<name>A0A418AYC9_9STRA</name>
<dbReference type="PANTHER" id="PTHR23236:SF11">
    <property type="entry name" value="EUKARYOTIC TRANSLATION INITIATION FACTOR 4H"/>
    <property type="match status" value="1"/>
</dbReference>
<dbReference type="CDD" id="cd00590">
    <property type="entry name" value="RRM_SF"/>
    <property type="match status" value="1"/>
</dbReference>
<evidence type="ECO:0000313" key="6">
    <source>
        <dbReference type="Proteomes" id="UP000285060"/>
    </source>
</evidence>
<protein>
    <recommendedName>
        <fullName evidence="4">RRM domain-containing protein</fullName>
    </recommendedName>
</protein>
<dbReference type="EMBL" id="QUSY01000297">
    <property type="protein sequence ID" value="RHY30585.1"/>
    <property type="molecule type" value="Genomic_DNA"/>
</dbReference>
<evidence type="ECO:0000256" key="2">
    <source>
        <dbReference type="PROSITE-ProRule" id="PRU00176"/>
    </source>
</evidence>
<dbReference type="AlphaFoldDB" id="A0A418AYC9"/>
<evidence type="ECO:0000313" key="5">
    <source>
        <dbReference type="EMBL" id="RHY30585.1"/>
    </source>
</evidence>
<feature type="domain" description="RRM" evidence="4">
    <location>
        <begin position="186"/>
        <end position="263"/>
    </location>
</feature>
<dbReference type="GO" id="GO:0003723">
    <property type="term" value="F:RNA binding"/>
    <property type="evidence" value="ECO:0007669"/>
    <property type="project" value="UniProtKB-UniRule"/>
</dbReference>
<dbReference type="InterPro" id="IPR012677">
    <property type="entry name" value="Nucleotide-bd_a/b_plait_sf"/>
</dbReference>